<evidence type="ECO:0008006" key="5">
    <source>
        <dbReference type="Google" id="ProtNLM"/>
    </source>
</evidence>
<evidence type="ECO:0000313" key="3">
    <source>
        <dbReference type="EMBL" id="BEI93682.1"/>
    </source>
</evidence>
<feature type="compositionally biased region" description="Polar residues" evidence="1">
    <location>
        <begin position="454"/>
        <end position="464"/>
    </location>
</feature>
<accession>A0AA48L855</accession>
<dbReference type="RefSeq" id="XP_060458947.1">
    <property type="nucleotide sequence ID" value="XM_060602565.1"/>
</dbReference>
<dbReference type="GO" id="GO:0005886">
    <property type="term" value="C:plasma membrane"/>
    <property type="evidence" value="ECO:0007669"/>
    <property type="project" value="InterPro"/>
</dbReference>
<evidence type="ECO:0000256" key="1">
    <source>
        <dbReference type="SAM" id="MobiDB-lite"/>
    </source>
</evidence>
<feature type="region of interest" description="Disordered" evidence="1">
    <location>
        <begin position="241"/>
        <end position="267"/>
    </location>
</feature>
<feature type="transmembrane region" description="Helical" evidence="2">
    <location>
        <begin position="173"/>
        <end position="195"/>
    </location>
</feature>
<keyword evidence="4" id="KW-1185">Reference proteome</keyword>
<keyword evidence="2" id="KW-0812">Transmembrane</keyword>
<organism evidence="3 4">
    <name type="scientific">Cutaneotrichosporon cavernicola</name>
    <dbReference type="NCBI Taxonomy" id="279322"/>
    <lineage>
        <taxon>Eukaryota</taxon>
        <taxon>Fungi</taxon>
        <taxon>Dikarya</taxon>
        <taxon>Basidiomycota</taxon>
        <taxon>Agaricomycotina</taxon>
        <taxon>Tremellomycetes</taxon>
        <taxon>Trichosporonales</taxon>
        <taxon>Trichosporonaceae</taxon>
        <taxon>Cutaneotrichosporon</taxon>
    </lineage>
</organism>
<evidence type="ECO:0000256" key="2">
    <source>
        <dbReference type="SAM" id="Phobius"/>
    </source>
</evidence>
<feature type="compositionally biased region" description="Basic and acidic residues" evidence="1">
    <location>
        <begin position="241"/>
        <end position="250"/>
    </location>
</feature>
<reference evidence="3" key="1">
    <citation type="journal article" date="2023" name="BMC Genomics">
        <title>Chromosome-level genome assemblies of Cutaneotrichosporon spp. (Trichosporonales, Basidiomycota) reveal imbalanced evolution between nucleotide sequences and chromosome synteny.</title>
        <authorList>
            <person name="Kobayashi Y."/>
            <person name="Kayamori A."/>
            <person name="Aoki K."/>
            <person name="Shiwa Y."/>
            <person name="Matsutani M."/>
            <person name="Fujita N."/>
            <person name="Sugita T."/>
            <person name="Iwasaki W."/>
            <person name="Tanaka N."/>
            <person name="Takashima M."/>
        </authorList>
    </citation>
    <scope>NUCLEOTIDE SEQUENCE</scope>
    <source>
        <strain evidence="3">HIS019</strain>
    </source>
</reference>
<name>A0AA48L855_9TREE</name>
<dbReference type="EMBL" id="AP028217">
    <property type="protein sequence ID" value="BEI93682.1"/>
    <property type="molecule type" value="Genomic_DNA"/>
</dbReference>
<evidence type="ECO:0000313" key="4">
    <source>
        <dbReference type="Proteomes" id="UP001233271"/>
    </source>
</evidence>
<dbReference type="PANTHER" id="PTHR28013">
    <property type="entry name" value="PROTEIN DCV1-RELATED"/>
    <property type="match status" value="1"/>
</dbReference>
<sequence>MSAGARLPGVILLLAAVILLALVSFNTPLLKNFYFLQADFTAGQYKGVLRLGTLGFCTTGDIEECVGPQIGYSFDLNTVLNIPKSLINIPPAVSKYLTYVLVLHIVGLGFAGIGLIICLIDLIPGFNLLCFPTCMASLASTATLIAFIFDLAIFFIAKGAIGKMSGASAQIGAAVWMTLAAWVCCSVAICTFGMANCCCNFGSGRRREERKRRKDRDPDLDEEEDYFKSRRDRDMRMHAIRDEERRKYEQDLPSFQPYEREPLNPGPPEDKYLYDETAARGVGVQGVGMGYGRRGGAPNPYAQAAPPTGYGQNLGVQRQPSTGSSMLTAGNAGVGAGGEGVDEPRNEYGYAGQREQMGDNYYDPYAQNQPYGQQYGQSGYDYSNQGPTYPLAAAAGMASPPPQRGPHDDFRGGPGSSDSHHYQDPGPRVHAASSDPYHNTGYDDGLGAIGRAATSPTGERQYTGAQGYGTPPPLSIPQEPAPVQVPTPQRLINPHQHTILHSPESEYPPHGAFNDYAPEIEAAGPPSYGQATGPSTYNVASSSYNAAPSTYPQEKR</sequence>
<feature type="compositionally biased region" description="Pro residues" evidence="1">
    <location>
        <begin position="470"/>
        <end position="485"/>
    </location>
</feature>
<dbReference type="GO" id="GO:0032153">
    <property type="term" value="C:cell division site"/>
    <property type="evidence" value="ECO:0007669"/>
    <property type="project" value="TreeGrafter"/>
</dbReference>
<gene>
    <name evidence="3" type="ORF">CcaverHIS019_0601410</name>
</gene>
<dbReference type="PANTHER" id="PTHR28013:SF4">
    <property type="entry name" value="MARVEL DOMAIN-CONTAINING PROTEIN"/>
    <property type="match status" value="1"/>
</dbReference>
<dbReference type="KEGG" id="ccac:CcaHIS019_0601410"/>
<dbReference type="InterPro" id="IPR009571">
    <property type="entry name" value="SUR7/Rim9-like_fungi"/>
</dbReference>
<protein>
    <recommendedName>
        <fullName evidence="5">Pali-domain-containing protein</fullName>
    </recommendedName>
</protein>
<dbReference type="Proteomes" id="UP001233271">
    <property type="component" value="Chromosome 6"/>
</dbReference>
<feature type="compositionally biased region" description="Low complexity" evidence="1">
    <location>
        <begin position="367"/>
        <end position="386"/>
    </location>
</feature>
<feature type="transmembrane region" description="Helical" evidence="2">
    <location>
        <begin position="6"/>
        <end position="25"/>
    </location>
</feature>
<dbReference type="AlphaFoldDB" id="A0AA48L855"/>
<feature type="transmembrane region" description="Helical" evidence="2">
    <location>
        <begin position="96"/>
        <end position="123"/>
    </location>
</feature>
<keyword evidence="2" id="KW-0472">Membrane</keyword>
<feature type="transmembrane region" description="Helical" evidence="2">
    <location>
        <begin position="135"/>
        <end position="161"/>
    </location>
</feature>
<dbReference type="Pfam" id="PF06687">
    <property type="entry name" value="SUR7"/>
    <property type="match status" value="1"/>
</dbReference>
<feature type="compositionally biased region" description="Basic and acidic residues" evidence="1">
    <location>
        <begin position="258"/>
        <end position="267"/>
    </location>
</feature>
<dbReference type="GeneID" id="85497552"/>
<proteinExistence type="predicted"/>
<keyword evidence="2" id="KW-1133">Transmembrane helix</keyword>
<feature type="region of interest" description="Disordered" evidence="1">
    <location>
        <begin position="316"/>
        <end position="556"/>
    </location>
</feature>
<feature type="compositionally biased region" description="Polar residues" evidence="1">
    <location>
        <begin position="529"/>
        <end position="556"/>
    </location>
</feature>
<dbReference type="GO" id="GO:0035838">
    <property type="term" value="C:growing cell tip"/>
    <property type="evidence" value="ECO:0007669"/>
    <property type="project" value="TreeGrafter"/>
</dbReference>
<dbReference type="InterPro" id="IPR051380">
    <property type="entry name" value="pH-response_reg_palI/RIM9"/>
</dbReference>
<feature type="compositionally biased region" description="Polar residues" evidence="1">
    <location>
        <begin position="316"/>
        <end position="328"/>
    </location>
</feature>